<dbReference type="EMBL" id="CYKH01000507">
    <property type="protein sequence ID" value="CUG03284.1"/>
    <property type="molecule type" value="Genomic_DNA"/>
</dbReference>
<protein>
    <submittedName>
        <fullName evidence="4">GP46-like surface antigen, putative</fullName>
    </submittedName>
</protein>
<feature type="transmembrane region" description="Helical" evidence="2">
    <location>
        <begin position="653"/>
        <end position="673"/>
    </location>
</feature>
<feature type="chain" id="PRO_5006621678" evidence="3">
    <location>
        <begin position="24"/>
        <end position="967"/>
    </location>
</feature>
<evidence type="ECO:0000256" key="3">
    <source>
        <dbReference type="SAM" id="SignalP"/>
    </source>
</evidence>
<sequence length="967" mass="103344">MCQMFASILIQLVALSFPIPALCSVIEMAALVSLYNATDGPHWHCTHDSAAMQAALWDVTNSSSNCCVWYGIRCDSNQSVIMISLEACGLSGPLRSDLANLTNLATLQLANNKITGSIPVEYASWEHIADFNISFNSLVGELSPLFGKWGASITAFDVCNNFLTGTLPEAFSAWSRIHDFNVSVNSLTGTLPCSYGSWTWLFGFSALGNQLNGSLPVEYSTMGAERNGVYFFMVTNNSLCGSIPAKYSSWTSIYTFAVQYNFLNGTFPAELGSAWKNINIFTARSTSITGTLPLEYGNWTMMETFQVADNPHIYGTLPESYGTSWTVVKSIIIFGTNISGEIPASWGRMTTINVMMLFQNKLSGTLPDSLGNLTKLELLVLALNNFSGTVPFKSWGSLRNVQLIVLQDNPLLSGVVPTNWSSIFVVESVAFFPLPTLFICRSQICGPILAPACDYSCTSSDKISQLAATSSTGLVDLLMSATRTRELPCSAAATGTGDSGHRTATLQQSLSITITSTNNVWVEEGILVASSTIAVNTAATAIVLTGSVFLSDSGSGLGNIQMLSSIMSSPCMCPGASVSAERMNYANSPFADLGPSAVVLGNIGCMVAINALHFLAVVALSKHHRGANSGKSPPISKAVALSIVSSSLRWPGLGLRVSLLFVPGIAKGSVALLSALPNSDNGPHAVSGVVGVVVTLFAIGVLEWFVYRRQVVRACRMKFRHTLPHQYAPVSKSMSAIVLPRGFWGPLDAARRFGQVVNGYTGKYKRWWPLSYLPNIALQFLGGILVSPQSSGCDVIQSVMVVTSLCTALVLLTLRPTRVLLTSFLSATAMLLVAMVTFLGLLCRHDVVDAQVVVVFGVICSVFGLCQSLSAGAVTMAEMYFLRRNGAVSDVDPNATAPPLNAASVRSHRQSSSLFVPLADLFRAHKQTGVGDASYAKRAQTTSTTAAANLCHLITWICRSSKSQKAT</sequence>
<dbReference type="Gene3D" id="3.80.10.10">
    <property type="entry name" value="Ribonuclease Inhibitor"/>
    <property type="match status" value="3"/>
</dbReference>
<dbReference type="AlphaFoldDB" id="A0A0S4IVC7"/>
<dbReference type="OrthoDB" id="676979at2759"/>
<feature type="transmembrane region" description="Helical" evidence="2">
    <location>
        <begin position="772"/>
        <end position="789"/>
    </location>
</feature>
<keyword evidence="5" id="KW-1185">Reference proteome</keyword>
<dbReference type="Proteomes" id="UP000051952">
    <property type="component" value="Unassembled WGS sequence"/>
</dbReference>
<keyword evidence="2" id="KW-0812">Transmembrane</keyword>
<dbReference type="PANTHER" id="PTHR47988">
    <property type="entry name" value="SOMATIC EMBRYOGENESIS RECEPTOR KINASE 1"/>
    <property type="match status" value="1"/>
</dbReference>
<evidence type="ECO:0000313" key="5">
    <source>
        <dbReference type="Proteomes" id="UP000051952"/>
    </source>
</evidence>
<feature type="signal peptide" evidence="3">
    <location>
        <begin position="1"/>
        <end position="23"/>
    </location>
</feature>
<dbReference type="InterPro" id="IPR032675">
    <property type="entry name" value="LRR_dom_sf"/>
</dbReference>
<evidence type="ECO:0000256" key="1">
    <source>
        <dbReference type="ARBA" id="ARBA00022729"/>
    </source>
</evidence>
<accession>A0A0S4IVC7</accession>
<gene>
    <name evidence="4" type="ORF">BSAL_70095</name>
</gene>
<keyword evidence="2" id="KW-0472">Membrane</keyword>
<feature type="transmembrane region" description="Helical" evidence="2">
    <location>
        <begin position="795"/>
        <end position="812"/>
    </location>
</feature>
<organism evidence="4 5">
    <name type="scientific">Bodo saltans</name>
    <name type="common">Flagellated protozoan</name>
    <dbReference type="NCBI Taxonomy" id="75058"/>
    <lineage>
        <taxon>Eukaryota</taxon>
        <taxon>Discoba</taxon>
        <taxon>Euglenozoa</taxon>
        <taxon>Kinetoplastea</taxon>
        <taxon>Metakinetoplastina</taxon>
        <taxon>Eubodonida</taxon>
        <taxon>Bodonidae</taxon>
        <taxon>Bodo</taxon>
    </lineage>
</organism>
<feature type="transmembrane region" description="Helical" evidence="2">
    <location>
        <begin position="853"/>
        <end position="874"/>
    </location>
</feature>
<feature type="transmembrane region" description="Helical" evidence="2">
    <location>
        <begin position="597"/>
        <end position="621"/>
    </location>
</feature>
<dbReference type="VEuPathDB" id="TriTrypDB:BSAL_70095"/>
<feature type="transmembrane region" description="Helical" evidence="2">
    <location>
        <begin position="685"/>
        <end position="707"/>
    </location>
</feature>
<proteinExistence type="predicted"/>
<dbReference type="SUPFAM" id="SSF52058">
    <property type="entry name" value="L domain-like"/>
    <property type="match status" value="2"/>
</dbReference>
<keyword evidence="1 3" id="KW-0732">Signal</keyword>
<reference evidence="5" key="1">
    <citation type="submission" date="2015-09" db="EMBL/GenBank/DDBJ databases">
        <authorList>
            <consortium name="Pathogen Informatics"/>
        </authorList>
    </citation>
    <scope>NUCLEOTIDE SEQUENCE [LARGE SCALE GENOMIC DNA]</scope>
    <source>
        <strain evidence="5">Lake Konstanz</strain>
    </source>
</reference>
<evidence type="ECO:0000256" key="2">
    <source>
        <dbReference type="SAM" id="Phobius"/>
    </source>
</evidence>
<evidence type="ECO:0000313" key="4">
    <source>
        <dbReference type="EMBL" id="CUG03284.1"/>
    </source>
</evidence>
<name>A0A0S4IVC7_BODSA</name>
<keyword evidence="2" id="KW-1133">Transmembrane helix</keyword>
<feature type="transmembrane region" description="Helical" evidence="2">
    <location>
        <begin position="819"/>
        <end position="841"/>
    </location>
</feature>